<evidence type="ECO:0000256" key="11">
    <source>
        <dbReference type="SAM" id="SignalP"/>
    </source>
</evidence>
<dbReference type="GO" id="GO:0042102">
    <property type="term" value="P:positive regulation of T cell proliferation"/>
    <property type="evidence" value="ECO:0007669"/>
    <property type="project" value="TreeGrafter"/>
</dbReference>
<keyword evidence="14" id="KW-1185">Reference proteome</keyword>
<dbReference type="GeneID" id="127140946"/>
<keyword evidence="9" id="KW-0325">Glycoprotein</keyword>
<comment type="subcellular location">
    <subcellularLocation>
        <location evidence="1">Cell membrane</location>
        <topology evidence="1">Single-pass type I membrane protein</topology>
    </subcellularLocation>
</comment>
<dbReference type="Ensembl" id="ENSLCAT00010001010.1">
    <property type="protein sequence ID" value="ENSLCAP00010000959.1"/>
    <property type="gene ID" value="ENSLCAG00010000581.1"/>
</dbReference>
<evidence type="ECO:0000256" key="5">
    <source>
        <dbReference type="ARBA" id="ARBA00022989"/>
    </source>
</evidence>
<dbReference type="InterPro" id="IPR003599">
    <property type="entry name" value="Ig_sub"/>
</dbReference>
<dbReference type="InterPro" id="IPR036179">
    <property type="entry name" value="Ig-like_dom_sf"/>
</dbReference>
<evidence type="ECO:0000256" key="4">
    <source>
        <dbReference type="ARBA" id="ARBA00022729"/>
    </source>
</evidence>
<dbReference type="Gene3D" id="2.60.40.10">
    <property type="entry name" value="Immunoglobulins"/>
    <property type="match status" value="1"/>
</dbReference>
<evidence type="ECO:0000259" key="12">
    <source>
        <dbReference type="PROSITE" id="PS50835"/>
    </source>
</evidence>
<sequence>MRHFGRLIWIVIYGISTVSCQVKVEGFISDSVLLPCIYREGPLPDQFNVHWRDKDDKIVLDINNRVQDLTTQDQVFKGRVRSFPDEYKAGNFTVVLEQARQSDSGTYECHVPKVDFQRRVQLTVAGVKPTPSPGPRVGDGAVTLSSSVLPLLSAPVFLFWL</sequence>
<dbReference type="KEGG" id="lcf:127140946"/>
<proteinExistence type="predicted"/>
<dbReference type="InParanoid" id="A0A4W6BNZ3"/>
<protein>
    <submittedName>
        <fullName evidence="15">CXADR-like membrane protein</fullName>
    </submittedName>
</protein>
<dbReference type="GO" id="GO:0006955">
    <property type="term" value="P:immune response"/>
    <property type="evidence" value="ECO:0007669"/>
    <property type="project" value="TreeGrafter"/>
</dbReference>
<evidence type="ECO:0000256" key="3">
    <source>
        <dbReference type="ARBA" id="ARBA00022692"/>
    </source>
</evidence>
<dbReference type="InterPro" id="IPR013783">
    <property type="entry name" value="Ig-like_fold"/>
</dbReference>
<keyword evidence="10" id="KW-0393">Immunoglobulin domain</keyword>
<keyword evidence="7" id="KW-1015">Disulfide bond</keyword>
<feature type="chain" id="PRO_5044612355" evidence="11">
    <location>
        <begin position="21"/>
        <end position="161"/>
    </location>
</feature>
<dbReference type="SUPFAM" id="SSF48726">
    <property type="entry name" value="Immunoglobulin"/>
    <property type="match status" value="1"/>
</dbReference>
<dbReference type="Proteomes" id="UP000314980">
    <property type="component" value="Unassembled WGS sequence"/>
</dbReference>
<evidence type="ECO:0000313" key="13">
    <source>
        <dbReference type="Ensembl" id="ENSLCAP00010000959.1"/>
    </source>
</evidence>
<evidence type="ECO:0000256" key="7">
    <source>
        <dbReference type="ARBA" id="ARBA00023157"/>
    </source>
</evidence>
<dbReference type="GO" id="GO:0042130">
    <property type="term" value="P:negative regulation of T cell proliferation"/>
    <property type="evidence" value="ECO:0007669"/>
    <property type="project" value="TreeGrafter"/>
</dbReference>
<keyword evidence="5" id="KW-1133">Transmembrane helix</keyword>
<dbReference type="SMART" id="SM00409">
    <property type="entry name" value="IG"/>
    <property type="match status" value="1"/>
</dbReference>
<dbReference type="AlphaFoldDB" id="A0A4W6BNZ3"/>
<feature type="signal peptide" evidence="11">
    <location>
        <begin position="1"/>
        <end position="20"/>
    </location>
</feature>
<dbReference type="GeneTree" id="ENSGT01030000235241"/>
<dbReference type="PROSITE" id="PS51257">
    <property type="entry name" value="PROKAR_LIPOPROTEIN"/>
    <property type="match status" value="1"/>
</dbReference>
<keyword evidence="6" id="KW-0472">Membrane</keyword>
<evidence type="ECO:0000313" key="15">
    <source>
        <dbReference type="RefSeq" id="XP_050924949.1"/>
    </source>
</evidence>
<keyword evidence="4 11" id="KW-0732">Signal</keyword>
<dbReference type="InterPro" id="IPR051713">
    <property type="entry name" value="T-cell_Activation_Regulation"/>
</dbReference>
<dbReference type="GO" id="GO:0007166">
    <property type="term" value="P:cell surface receptor signaling pathway"/>
    <property type="evidence" value="ECO:0007669"/>
    <property type="project" value="TreeGrafter"/>
</dbReference>
<keyword evidence="2" id="KW-1003">Cell membrane</keyword>
<dbReference type="GO" id="GO:0009897">
    <property type="term" value="C:external side of plasma membrane"/>
    <property type="evidence" value="ECO:0007669"/>
    <property type="project" value="TreeGrafter"/>
</dbReference>
<dbReference type="GO" id="GO:0071222">
    <property type="term" value="P:cellular response to lipopolysaccharide"/>
    <property type="evidence" value="ECO:0007669"/>
    <property type="project" value="TreeGrafter"/>
</dbReference>
<evidence type="ECO:0000256" key="9">
    <source>
        <dbReference type="ARBA" id="ARBA00023180"/>
    </source>
</evidence>
<dbReference type="PROSITE" id="PS50835">
    <property type="entry name" value="IG_LIKE"/>
    <property type="match status" value="1"/>
</dbReference>
<dbReference type="InterPro" id="IPR013106">
    <property type="entry name" value="Ig_V-set"/>
</dbReference>
<dbReference type="RefSeq" id="XP_050924949.1">
    <property type="nucleotide sequence ID" value="XM_051068992.1"/>
</dbReference>
<evidence type="ECO:0000256" key="1">
    <source>
        <dbReference type="ARBA" id="ARBA00004251"/>
    </source>
</evidence>
<reference evidence="15" key="2">
    <citation type="submission" date="2025-04" db="UniProtKB">
        <authorList>
            <consortium name="RefSeq"/>
        </authorList>
    </citation>
    <scope>IDENTIFICATION</scope>
    <source>
        <tissue evidence="15">Brain</tissue>
    </source>
</reference>
<evidence type="ECO:0000256" key="6">
    <source>
        <dbReference type="ARBA" id="ARBA00023136"/>
    </source>
</evidence>
<evidence type="ECO:0000256" key="8">
    <source>
        <dbReference type="ARBA" id="ARBA00023170"/>
    </source>
</evidence>
<dbReference type="InterPro" id="IPR007110">
    <property type="entry name" value="Ig-like_dom"/>
</dbReference>
<dbReference type="Pfam" id="PF07686">
    <property type="entry name" value="V-set"/>
    <property type="match status" value="1"/>
</dbReference>
<dbReference type="GO" id="GO:0031295">
    <property type="term" value="P:T cell costimulation"/>
    <property type="evidence" value="ECO:0007669"/>
    <property type="project" value="TreeGrafter"/>
</dbReference>
<dbReference type="PANTHER" id="PTHR25466:SF14">
    <property type="entry name" value="BUTYROPHILIN SUBFAMILY 2 MEMBER A2-LIKE-RELATED"/>
    <property type="match status" value="1"/>
</dbReference>
<feature type="domain" description="Ig-like" evidence="12">
    <location>
        <begin position="29"/>
        <end position="125"/>
    </location>
</feature>
<evidence type="ECO:0000256" key="10">
    <source>
        <dbReference type="ARBA" id="ARBA00023319"/>
    </source>
</evidence>
<organism evidence="13 14">
    <name type="scientific">Lates calcarifer</name>
    <name type="common">Barramundi</name>
    <name type="synonym">Holocentrus calcarifer</name>
    <dbReference type="NCBI Taxonomy" id="8187"/>
    <lineage>
        <taxon>Eukaryota</taxon>
        <taxon>Metazoa</taxon>
        <taxon>Chordata</taxon>
        <taxon>Craniata</taxon>
        <taxon>Vertebrata</taxon>
        <taxon>Euteleostomi</taxon>
        <taxon>Actinopterygii</taxon>
        <taxon>Neopterygii</taxon>
        <taxon>Teleostei</taxon>
        <taxon>Neoteleostei</taxon>
        <taxon>Acanthomorphata</taxon>
        <taxon>Carangaria</taxon>
        <taxon>Carangaria incertae sedis</taxon>
        <taxon>Centropomidae</taxon>
        <taxon>Lates</taxon>
    </lineage>
</organism>
<reference evidence="13" key="3">
    <citation type="submission" date="2025-05" db="UniProtKB">
        <authorList>
            <consortium name="Ensembl"/>
        </authorList>
    </citation>
    <scope>IDENTIFICATION</scope>
</reference>
<accession>A0A4W6BNZ3</accession>
<dbReference type="PANTHER" id="PTHR25466">
    <property type="entry name" value="T-LYMPHOCYTE ACTIVATION ANTIGEN"/>
    <property type="match status" value="1"/>
</dbReference>
<dbReference type="OrthoDB" id="9898017at2759"/>
<name>A0A4W6BNZ3_LATCA</name>
<evidence type="ECO:0000256" key="2">
    <source>
        <dbReference type="ARBA" id="ARBA00022475"/>
    </source>
</evidence>
<evidence type="ECO:0000313" key="14">
    <source>
        <dbReference type="Proteomes" id="UP000314980"/>
    </source>
</evidence>
<reference evidence="14" key="1">
    <citation type="submission" date="2015-09" db="EMBL/GenBank/DDBJ databases">
        <authorList>
            <person name="Sai Rama Sridatta P."/>
        </authorList>
    </citation>
    <scope>NUCLEOTIDE SEQUENCE [LARGE SCALE GENOMIC DNA]</scope>
</reference>
<dbReference type="Proteomes" id="UP000694890">
    <property type="component" value="Unplaced"/>
</dbReference>
<gene>
    <name evidence="13 15" type="primary">LOC127140946</name>
</gene>
<keyword evidence="8" id="KW-0675">Receptor</keyword>
<keyword evidence="3" id="KW-0812">Transmembrane</keyword>